<sequence length="217" mass="24240">MISVLWIVIGVVVFSAVISAIGSDNLGEYIWYLWTTVVPSKAARNVQQLREVQREAIKVSTERSNTSSQDEFAKWAKLNRKVDKLRSEIEKLNAAVSTQRAFFKSQVRKVIWISTAGMKIFVRIKYRKAAVFWLPKGMFPGWLEWMLSLTSAPRGSVSVSAWFMITDYAIKGAVVFAIAKTAEMTLAKRKMGTPGSSGSSEKKIGPEAKATERKKVA</sequence>
<proteinExistence type="predicted"/>
<comment type="caution">
    <text evidence="1">The sequence shown here is derived from an EMBL/GenBank/DDBJ whole genome shotgun (WGS) entry which is preliminary data.</text>
</comment>
<gene>
    <name evidence="1" type="ORF">V1525DRAFT_407853</name>
</gene>
<evidence type="ECO:0000313" key="2">
    <source>
        <dbReference type="Proteomes" id="UP001433508"/>
    </source>
</evidence>
<accession>A0ACC3SWT9</accession>
<protein>
    <submittedName>
        <fullName evidence="1">CHD5-like protein-domain-containing protein</fullName>
    </submittedName>
</protein>
<dbReference type="EMBL" id="MU971395">
    <property type="protein sequence ID" value="KAK9236118.1"/>
    <property type="molecule type" value="Genomic_DNA"/>
</dbReference>
<name>A0ACC3SWT9_LIPKO</name>
<reference evidence="2" key="1">
    <citation type="journal article" date="2024" name="Front. Bioeng. Biotechnol.">
        <title>Genome-scale model development and genomic sequencing of the oleaginous clade Lipomyces.</title>
        <authorList>
            <person name="Czajka J.J."/>
            <person name="Han Y."/>
            <person name="Kim J."/>
            <person name="Mondo S.J."/>
            <person name="Hofstad B.A."/>
            <person name="Robles A."/>
            <person name="Haridas S."/>
            <person name="Riley R."/>
            <person name="LaButti K."/>
            <person name="Pangilinan J."/>
            <person name="Andreopoulos W."/>
            <person name="Lipzen A."/>
            <person name="Yan J."/>
            <person name="Wang M."/>
            <person name="Ng V."/>
            <person name="Grigoriev I.V."/>
            <person name="Spatafora J.W."/>
            <person name="Magnuson J.K."/>
            <person name="Baker S.E."/>
            <person name="Pomraning K.R."/>
        </authorList>
    </citation>
    <scope>NUCLEOTIDE SEQUENCE [LARGE SCALE GENOMIC DNA]</scope>
    <source>
        <strain evidence="2">CBS 7786</strain>
    </source>
</reference>
<evidence type="ECO:0000313" key="1">
    <source>
        <dbReference type="EMBL" id="KAK9236118.1"/>
    </source>
</evidence>
<organism evidence="1 2">
    <name type="scientific">Lipomyces kononenkoae</name>
    <name type="common">Yeast</name>
    <dbReference type="NCBI Taxonomy" id="34357"/>
    <lineage>
        <taxon>Eukaryota</taxon>
        <taxon>Fungi</taxon>
        <taxon>Dikarya</taxon>
        <taxon>Ascomycota</taxon>
        <taxon>Saccharomycotina</taxon>
        <taxon>Lipomycetes</taxon>
        <taxon>Lipomycetales</taxon>
        <taxon>Lipomycetaceae</taxon>
        <taxon>Lipomyces</taxon>
    </lineage>
</organism>
<keyword evidence="2" id="KW-1185">Reference proteome</keyword>
<dbReference type="Proteomes" id="UP001433508">
    <property type="component" value="Unassembled WGS sequence"/>
</dbReference>